<dbReference type="OrthoDB" id="2279994at2759"/>
<gene>
    <name evidence="2" type="ORF">INT45_006340</name>
</gene>
<protein>
    <recommendedName>
        <fullName evidence="4">CxC2-like cysteine cluster KDZ transposase-associated domain-containing protein</fullName>
    </recommendedName>
</protein>
<name>A0A8H7RKP1_9FUNG</name>
<reference evidence="2 3" key="1">
    <citation type="submission" date="2020-12" db="EMBL/GenBank/DDBJ databases">
        <title>Metabolic potential, ecology and presence of endohyphal bacteria is reflected in genomic diversity of Mucoromycotina.</title>
        <authorList>
            <person name="Muszewska A."/>
            <person name="Okrasinska A."/>
            <person name="Steczkiewicz K."/>
            <person name="Drgas O."/>
            <person name="Orlowska M."/>
            <person name="Perlinska-Lenart U."/>
            <person name="Aleksandrzak-Piekarczyk T."/>
            <person name="Szatraj K."/>
            <person name="Zielenkiewicz U."/>
            <person name="Pilsyk S."/>
            <person name="Malc E."/>
            <person name="Mieczkowski P."/>
            <person name="Kruszewska J.S."/>
            <person name="Biernat P."/>
            <person name="Pawlowska J."/>
        </authorList>
    </citation>
    <scope>NUCLEOTIDE SEQUENCE [LARGE SCALE GENOMIC DNA]</scope>
    <source>
        <strain evidence="2 3">CBS 142.35</strain>
    </source>
</reference>
<dbReference type="Pfam" id="PF18758">
    <property type="entry name" value="KDZ"/>
    <property type="match status" value="1"/>
</dbReference>
<proteinExistence type="predicted"/>
<dbReference type="PANTHER" id="PTHR33096">
    <property type="entry name" value="CXC2 DOMAIN-CONTAINING PROTEIN"/>
    <property type="match status" value="1"/>
</dbReference>
<feature type="region of interest" description="Disordered" evidence="1">
    <location>
        <begin position="731"/>
        <end position="753"/>
    </location>
</feature>
<comment type="caution">
    <text evidence="2">The sequence shown here is derived from an EMBL/GenBank/DDBJ whole genome shotgun (WGS) entry which is preliminary data.</text>
</comment>
<evidence type="ECO:0000313" key="3">
    <source>
        <dbReference type="Proteomes" id="UP000646827"/>
    </source>
</evidence>
<feature type="region of interest" description="Disordered" evidence="1">
    <location>
        <begin position="1"/>
        <end position="40"/>
    </location>
</feature>
<keyword evidence="3" id="KW-1185">Reference proteome</keyword>
<feature type="non-terminal residue" evidence="2">
    <location>
        <position position="753"/>
    </location>
</feature>
<evidence type="ECO:0008006" key="4">
    <source>
        <dbReference type="Google" id="ProtNLM"/>
    </source>
</evidence>
<evidence type="ECO:0000256" key="1">
    <source>
        <dbReference type="SAM" id="MobiDB-lite"/>
    </source>
</evidence>
<evidence type="ECO:0000313" key="2">
    <source>
        <dbReference type="EMBL" id="KAG2211411.1"/>
    </source>
</evidence>
<dbReference type="InterPro" id="IPR040521">
    <property type="entry name" value="KDZ"/>
</dbReference>
<accession>A0A8H7RKP1</accession>
<organism evidence="2 3">
    <name type="scientific">Circinella minor</name>
    <dbReference type="NCBI Taxonomy" id="1195481"/>
    <lineage>
        <taxon>Eukaryota</taxon>
        <taxon>Fungi</taxon>
        <taxon>Fungi incertae sedis</taxon>
        <taxon>Mucoromycota</taxon>
        <taxon>Mucoromycotina</taxon>
        <taxon>Mucoromycetes</taxon>
        <taxon>Mucorales</taxon>
        <taxon>Lichtheimiaceae</taxon>
        <taxon>Circinella</taxon>
    </lineage>
</organism>
<dbReference type="PANTHER" id="PTHR33096:SF1">
    <property type="entry name" value="CXC1-LIKE CYSTEINE CLUSTER ASSOCIATED WITH KDZ TRANSPOSASES DOMAIN-CONTAINING PROTEIN"/>
    <property type="match status" value="1"/>
</dbReference>
<feature type="compositionally biased region" description="Polar residues" evidence="1">
    <location>
        <begin position="23"/>
        <end position="40"/>
    </location>
</feature>
<dbReference type="Proteomes" id="UP000646827">
    <property type="component" value="Unassembled WGS sequence"/>
</dbReference>
<sequence length="753" mass="85419">QQDDDYVDCDVGDEDDNFPLSAPTATTQEQQPSRNNDRNNTWFYDSNSKDHVVEHYAQLYPRLVATYLHGVGWQEPDARAIRLPDVHPCHCSAPKKYATVLCVFKCAIRNIDVQYCDGNCERRSLPLALMEQHMLPASPSTTQIAFHISALKSLTSLRINCQLSVASIVEWLHAEHKDSKIPLPKSIESLLNTALTVYGKLMMLVESINNQRCEISKPDFPCPAYGLKAMTPDGDRMVIAMDGNMSLRRFDRVKSHQSTNDPTIPLVNKYWEADDNIIKKPVKASDGCESWRALKKPSTRSKIALDVKGVYGATCSHDFPLAFMNIKTPGESFEQTFSVLNQIIKKFGSHIAIMYDVGCKLKPALKNVRELASIHNAPMAVSIFHVYGHEAKCQAKYHPYTLAGFGLRDGENMERLWSYLGGFSSTIRYMSPENCQLVLTMGLDCYASKKFRKIGYTLLQRWKWAMAVCQALRHLPIDNQRALLGEWRALIATLDERVGQVSTRRSNPRVATLRQYVDNGWQKVRSTMLLYDIVQADLWHNHIGYTRSVALAKAKEAAASKVKKGDANERLDTPEELNPQNVLSRNSNFHGIADILSANDKPFAAFHKRNRALEEMRTLQDEAANVIQYGEQYIETITEGLDKVDVVTKDEDEGTKRMMKTKKACMHQWVVLQKSLLACIMRGSQFDTWLTMQVDILHPIIDNESVENHMGIRSVIQNVNEVLGTDTNELLEEREEEDELLDAEEDNEEEDIN</sequence>
<dbReference type="AlphaFoldDB" id="A0A8H7RKP1"/>
<dbReference type="EMBL" id="JAEPRB010000825">
    <property type="protein sequence ID" value="KAG2211411.1"/>
    <property type="molecule type" value="Genomic_DNA"/>
</dbReference>
<feature type="compositionally biased region" description="Acidic residues" evidence="1">
    <location>
        <begin position="1"/>
        <end position="17"/>
    </location>
</feature>